<evidence type="ECO:0000313" key="6">
    <source>
        <dbReference type="Proteomes" id="UP001458880"/>
    </source>
</evidence>
<feature type="compositionally biased region" description="Low complexity" evidence="4">
    <location>
        <begin position="923"/>
        <end position="943"/>
    </location>
</feature>
<evidence type="ECO:0000313" key="5">
    <source>
        <dbReference type="EMBL" id="KAK9729123.1"/>
    </source>
</evidence>
<feature type="compositionally biased region" description="Basic and acidic residues" evidence="4">
    <location>
        <begin position="531"/>
        <end position="552"/>
    </location>
</feature>
<dbReference type="PANTHER" id="PTHR14396">
    <property type="entry name" value="CLASPIN"/>
    <property type="match status" value="1"/>
</dbReference>
<keyword evidence="3" id="KW-0539">Nucleus</keyword>
<dbReference type="GO" id="GO:0005634">
    <property type="term" value="C:nucleus"/>
    <property type="evidence" value="ECO:0007669"/>
    <property type="project" value="UniProtKB-SubCell"/>
</dbReference>
<evidence type="ECO:0000256" key="4">
    <source>
        <dbReference type="SAM" id="MobiDB-lite"/>
    </source>
</evidence>
<feature type="region of interest" description="Disordered" evidence="4">
    <location>
        <begin position="781"/>
        <end position="979"/>
    </location>
</feature>
<feature type="compositionally biased region" description="Acidic residues" evidence="4">
    <location>
        <begin position="852"/>
        <end position="885"/>
    </location>
</feature>
<reference evidence="5 6" key="1">
    <citation type="journal article" date="2024" name="BMC Genomics">
        <title>De novo assembly and annotation of Popillia japonica's genome with initial clues to its potential as an invasive pest.</title>
        <authorList>
            <person name="Cucini C."/>
            <person name="Boschi S."/>
            <person name="Funari R."/>
            <person name="Cardaioli E."/>
            <person name="Iannotti N."/>
            <person name="Marturano G."/>
            <person name="Paoli F."/>
            <person name="Bruttini M."/>
            <person name="Carapelli A."/>
            <person name="Frati F."/>
            <person name="Nardi F."/>
        </authorList>
    </citation>
    <scope>NUCLEOTIDE SEQUENCE [LARGE SCALE GENOMIC DNA]</scope>
    <source>
        <strain evidence="5">DMR45628</strain>
    </source>
</reference>
<keyword evidence="6" id="KW-1185">Reference proteome</keyword>
<feature type="region of interest" description="Disordered" evidence="4">
    <location>
        <begin position="159"/>
        <end position="191"/>
    </location>
</feature>
<dbReference type="GO" id="GO:0010997">
    <property type="term" value="F:anaphase-promoting complex binding"/>
    <property type="evidence" value="ECO:0007669"/>
    <property type="project" value="TreeGrafter"/>
</dbReference>
<feature type="compositionally biased region" description="Acidic residues" evidence="4">
    <location>
        <begin position="810"/>
        <end position="844"/>
    </location>
</feature>
<evidence type="ECO:0000256" key="3">
    <source>
        <dbReference type="ARBA" id="ARBA00023242"/>
    </source>
</evidence>
<dbReference type="GO" id="GO:0033314">
    <property type="term" value="P:mitotic DNA replication checkpoint signaling"/>
    <property type="evidence" value="ECO:0007669"/>
    <property type="project" value="TreeGrafter"/>
</dbReference>
<gene>
    <name evidence="5" type="ORF">QE152_g16063</name>
</gene>
<accession>A0AAW1L5X9</accession>
<feature type="compositionally biased region" description="Polar residues" evidence="4">
    <location>
        <begin position="517"/>
        <end position="530"/>
    </location>
</feature>
<sequence length="1570" mass="178495">MDIKKTNLDNVENNQNALNTAIPTSKSQTEILELDNTETVCSNINNVGTIQRNTEEYSKDTSKSCNINKLDKTIIDSNVDNHKKTGVKNYDDETNDIPTVDKDKSKTNNYTEYKSSYDLEVAENNDNFPTTTTEDHITTIEDDALITCTTVNKRRTRNILDSDDDSNDKSVHEDNPEEVNEKVQNRFKKRHILDSDSDDEIEYNNRLNTSAVARVYSIDNKSSIVEESDNQSRFLSICDPDDSDDELKLSTDENYSEQQSRFLSICDPDDSDDELKLSTDENYSEQTVSRKKCKTKKVKPMANLQQKQTVSRKKCKTKKVKPMANLQQKQLTGRDAAKLKQEIQSESQRMTRESSINLPYHKPKSRTLKEFLQNRSRFATAVPTITCKTPPSLALKMSTDQLKAISEKLSAREKEIKEFFKSNSDSEEEDSHMNLNTTNSKQVENTFISENDTALQEGTKTPTICILQDVLLNNGTYSETVDTCGDDNLIKDSLIEESDRLIKNSNGTSYERDLLGTSDNNMDKSVSSEDNTTKLDDIHDTATHDNDKKVDDNEQTEAAPVEDQTIRTTITSNNIDEFTTIAAEIDENKTKPVGNDVETSDTKLNEVCSPEFQFTMCGADFEEDESQGAVAMEDKINKLIAKYTTDENVNEMSSESLNREQINEHNKTEKPKAKSILDLVKDKIGNFKPQLHGSSDHVINLDDGTTQVNEINELMNRFVKHNKKISPQKHKVKLDVVSLSDGKVHKETVEMSVNGEETIPINEKPGERLRRLREELETQMAQKRSEVWQRRTGVSTSNKENVTEDKYDCTEIENDVLDNEDEEEFTESEEEDVIDECEKNEEEQTERKCDFLDEEAQESDIDDDDIELQNDNILEESAQEDETSDEENRQSQDDFRTRKKKKQLKRIIKPFSNESEDDESSADSDLNSILEKNNSNLNDQQNNEDNHLDSTSTWEECCTLTPNQPRKTQTPIRRETQSKSELGFLTPVVQLTGLQSLNSGSKFLHESPISPFVMPPDSSPTKSQSQTGPQKRLFAVDADVDVDLASTQKLSDVAELCSGVFPSQSQELESKAESSDLFTSMPSKNNETISENATLNLDAPSTQDLLEICSGKFTGITQTEASAKIGNNTEDQESSVNNDFISNSISNDNRTEILTNHTEIKNLDGEDELISELLNDEEMENFKRRFESPTSVDSSAVPVGRVIYDSSDEESPNKIKKKRQKLIFSDNEESEPNEISEEEIDLCDEMSEDENSNTNVQNIEYDSEENEIELDMKDKPPKIKIADFLENEAELSESEWGSADEDERGLDELELEDGDNEKLDEEQVKRDLERIHMRRILDDDNHEVKILQELLLDDGEMYGNGRERQFRWKNIDSLGNEPDNTKPDDGEMYLDEDEDEEKWRKMRYEREVFLKKQLERSQSLDLEENVVTTANSQIMKLGQKAIQRSISASQNDNVTIQENKTNGTIQEKKTITAKLLSTSLLSKRGSFLTRSDQVLQRVAEFTRTLNADGGSTKNSRKVIFNVVSESTKLMDKKRKASDGTPTAIKKLRLDHLSPSVQNNKKKGIFTKLNF</sequence>
<evidence type="ECO:0000256" key="2">
    <source>
        <dbReference type="ARBA" id="ARBA00022553"/>
    </source>
</evidence>
<protein>
    <recommendedName>
        <fullName evidence="7">Claspin</fullName>
    </recommendedName>
</protein>
<dbReference type="Proteomes" id="UP001458880">
    <property type="component" value="Unassembled WGS sequence"/>
</dbReference>
<feature type="region of interest" description="Disordered" evidence="4">
    <location>
        <begin position="1000"/>
        <end position="1029"/>
    </location>
</feature>
<evidence type="ECO:0008006" key="7">
    <source>
        <dbReference type="Google" id="ProtNLM"/>
    </source>
</evidence>
<feature type="compositionally biased region" description="Polar residues" evidence="4">
    <location>
        <begin position="1019"/>
        <end position="1029"/>
    </location>
</feature>
<name>A0AAW1L5X9_POPJA</name>
<feature type="compositionally biased region" description="Basic residues" evidence="4">
    <location>
        <begin position="897"/>
        <end position="908"/>
    </location>
</feature>
<feature type="region of interest" description="Disordered" evidence="4">
    <location>
        <begin position="1203"/>
        <end position="1275"/>
    </location>
</feature>
<feature type="region of interest" description="Disordered" evidence="4">
    <location>
        <begin position="508"/>
        <end position="562"/>
    </location>
</feature>
<feature type="compositionally biased region" description="Acidic residues" evidence="4">
    <location>
        <begin position="1226"/>
        <end position="1251"/>
    </location>
</feature>
<feature type="compositionally biased region" description="Basic and acidic residues" evidence="4">
    <location>
        <begin position="657"/>
        <end position="670"/>
    </location>
</feature>
<feature type="compositionally biased region" description="Basic and acidic residues" evidence="4">
    <location>
        <begin position="167"/>
        <end position="184"/>
    </location>
</feature>
<feature type="compositionally biased region" description="Polar residues" evidence="4">
    <location>
        <begin position="949"/>
        <end position="971"/>
    </location>
</feature>
<dbReference type="InterPro" id="IPR024146">
    <property type="entry name" value="Claspin"/>
</dbReference>
<proteinExistence type="predicted"/>
<evidence type="ECO:0000256" key="1">
    <source>
        <dbReference type="ARBA" id="ARBA00004123"/>
    </source>
</evidence>
<keyword evidence="2" id="KW-0597">Phosphoprotein</keyword>
<feature type="region of interest" description="Disordered" evidence="4">
    <location>
        <begin position="651"/>
        <end position="670"/>
    </location>
</feature>
<dbReference type="PANTHER" id="PTHR14396:SF10">
    <property type="entry name" value="CLASPIN"/>
    <property type="match status" value="1"/>
</dbReference>
<feature type="compositionally biased region" description="Basic and acidic residues" evidence="4">
    <location>
        <begin position="886"/>
        <end position="896"/>
    </location>
</feature>
<comment type="subcellular location">
    <subcellularLocation>
        <location evidence="1">Nucleus</location>
    </subcellularLocation>
</comment>
<organism evidence="5 6">
    <name type="scientific">Popillia japonica</name>
    <name type="common">Japanese beetle</name>
    <dbReference type="NCBI Taxonomy" id="7064"/>
    <lineage>
        <taxon>Eukaryota</taxon>
        <taxon>Metazoa</taxon>
        <taxon>Ecdysozoa</taxon>
        <taxon>Arthropoda</taxon>
        <taxon>Hexapoda</taxon>
        <taxon>Insecta</taxon>
        <taxon>Pterygota</taxon>
        <taxon>Neoptera</taxon>
        <taxon>Endopterygota</taxon>
        <taxon>Coleoptera</taxon>
        <taxon>Polyphaga</taxon>
        <taxon>Scarabaeiformia</taxon>
        <taxon>Scarabaeidae</taxon>
        <taxon>Rutelinae</taxon>
        <taxon>Popillia</taxon>
    </lineage>
</organism>
<dbReference type="EMBL" id="JASPKY010000163">
    <property type="protein sequence ID" value="KAK9729123.1"/>
    <property type="molecule type" value="Genomic_DNA"/>
</dbReference>
<feature type="region of interest" description="Disordered" evidence="4">
    <location>
        <begin position="1289"/>
        <end position="1309"/>
    </location>
</feature>
<comment type="caution">
    <text evidence="5">The sequence shown here is derived from an EMBL/GenBank/DDBJ whole genome shotgun (WGS) entry which is preliminary data.</text>
</comment>
<dbReference type="GO" id="GO:0007095">
    <property type="term" value="P:mitotic G2 DNA damage checkpoint signaling"/>
    <property type="evidence" value="ECO:0007669"/>
    <property type="project" value="TreeGrafter"/>
</dbReference>